<gene>
    <name evidence="3" type="ORF">KUTeg_002254</name>
</gene>
<evidence type="ECO:0000256" key="1">
    <source>
        <dbReference type="SAM" id="Phobius"/>
    </source>
</evidence>
<feature type="transmembrane region" description="Helical" evidence="1">
    <location>
        <begin position="6"/>
        <end position="33"/>
    </location>
</feature>
<evidence type="ECO:0000313" key="4">
    <source>
        <dbReference type="Proteomes" id="UP001217089"/>
    </source>
</evidence>
<organism evidence="3 4">
    <name type="scientific">Tegillarca granosa</name>
    <name type="common">Malaysian cockle</name>
    <name type="synonym">Anadara granosa</name>
    <dbReference type="NCBI Taxonomy" id="220873"/>
    <lineage>
        <taxon>Eukaryota</taxon>
        <taxon>Metazoa</taxon>
        <taxon>Spiralia</taxon>
        <taxon>Lophotrochozoa</taxon>
        <taxon>Mollusca</taxon>
        <taxon>Bivalvia</taxon>
        <taxon>Autobranchia</taxon>
        <taxon>Pteriomorphia</taxon>
        <taxon>Arcoida</taxon>
        <taxon>Arcoidea</taxon>
        <taxon>Arcidae</taxon>
        <taxon>Tegillarca</taxon>
    </lineage>
</organism>
<dbReference type="InterPro" id="IPR003609">
    <property type="entry name" value="Pan_app"/>
</dbReference>
<feature type="domain" description="Apple" evidence="2">
    <location>
        <begin position="27"/>
        <end position="108"/>
    </location>
</feature>
<dbReference type="EMBL" id="JARBDR010000141">
    <property type="protein sequence ID" value="KAJ8320667.1"/>
    <property type="molecule type" value="Genomic_DNA"/>
</dbReference>
<dbReference type="PROSITE" id="PS50948">
    <property type="entry name" value="PAN"/>
    <property type="match status" value="1"/>
</dbReference>
<dbReference type="Proteomes" id="UP001217089">
    <property type="component" value="Unassembled WGS sequence"/>
</dbReference>
<keyword evidence="1" id="KW-1133">Transmembrane helix</keyword>
<keyword evidence="4" id="KW-1185">Reference proteome</keyword>
<keyword evidence="1" id="KW-0472">Membrane</keyword>
<name>A0ABQ9FXE0_TEGGR</name>
<reference evidence="3 4" key="1">
    <citation type="submission" date="2022-12" db="EMBL/GenBank/DDBJ databases">
        <title>Chromosome-level genome of Tegillarca granosa.</title>
        <authorList>
            <person name="Kim J."/>
        </authorList>
    </citation>
    <scope>NUCLEOTIDE SEQUENCE [LARGE SCALE GENOMIC DNA]</scope>
    <source>
        <strain evidence="3">Teg-2019</strain>
        <tissue evidence="3">Adductor muscle</tissue>
    </source>
</reference>
<dbReference type="SUPFAM" id="SSF57414">
    <property type="entry name" value="Hairpin loop containing domain-like"/>
    <property type="match status" value="1"/>
</dbReference>
<accession>A0ABQ9FXE0</accession>
<comment type="caution">
    <text evidence="3">The sequence shown here is derived from an EMBL/GenBank/DDBJ whole genome shotgun (WGS) entry which is preliminary data.</text>
</comment>
<proteinExistence type="predicted"/>
<protein>
    <recommendedName>
        <fullName evidence="2">Apple domain-containing protein</fullName>
    </recommendedName>
</protein>
<evidence type="ECO:0000313" key="3">
    <source>
        <dbReference type="EMBL" id="KAJ8320667.1"/>
    </source>
</evidence>
<keyword evidence="1" id="KW-0812">Transmembrane</keyword>
<dbReference type="Pfam" id="PF00024">
    <property type="entry name" value="PAN_1"/>
    <property type="match status" value="1"/>
</dbReference>
<dbReference type="Gene3D" id="3.50.4.10">
    <property type="entry name" value="Hepatocyte Growth Factor"/>
    <property type="match status" value="1"/>
</dbReference>
<evidence type="ECO:0000259" key="2">
    <source>
        <dbReference type="PROSITE" id="PS50948"/>
    </source>
</evidence>
<sequence>MEVKNGFILMFLIVILFCLFEVTMSLCTGVNFITSGGVRNGEKVADEPFVTYNNMSTMYSCAELCMMFPRCSSFNYNTLSGDCELNQNDTSTGTIATDADYKLSDVSFWPLTIFKKESVAIAH</sequence>